<dbReference type="Pfam" id="PF09413">
    <property type="entry name" value="DUF2007"/>
    <property type="match status" value="1"/>
</dbReference>
<dbReference type="EMBL" id="AP012273">
    <property type="protein sequence ID" value="BAO45053.1"/>
    <property type="molecule type" value="Genomic_DNA"/>
</dbReference>
<dbReference type="OrthoDB" id="6197669at2"/>
<dbReference type="InterPro" id="IPR018551">
    <property type="entry name" value="DUF2007"/>
</dbReference>
<dbReference type="Proteomes" id="UP000031631">
    <property type="component" value="Chromosome"/>
</dbReference>
<sequence>MTPVFDALNSLEAHLVKIRLIGEGIDAKVGGDYLQGAMGELPALGFLKVWVEDRDAVRARAILARANETSGHEHDDENAPESS</sequence>
<protein>
    <recommendedName>
        <fullName evidence="1">DUF2007 domain-containing protein</fullName>
    </recommendedName>
</protein>
<dbReference type="RefSeq" id="WP_052470106.1">
    <property type="nucleotide sequence ID" value="NZ_AP012273.1"/>
</dbReference>
<name>A0A7U6JIQ2_9GAMM</name>
<dbReference type="AlphaFoldDB" id="A0A7U6JIQ2"/>
<evidence type="ECO:0000259" key="1">
    <source>
        <dbReference type="Pfam" id="PF09413"/>
    </source>
</evidence>
<keyword evidence="3" id="KW-1185">Reference proteome</keyword>
<reference evidence="2 3" key="1">
    <citation type="journal article" date="2014" name="PLoS ONE">
        <title>Physiological and genomic features of a novel sulfur-oxidizing gammaproteobacterium belonging to a previously uncultivated symbiotic lineage isolated from a hydrothermal vent.</title>
        <authorList>
            <person name="Nunoura T."/>
            <person name="Takaki Y."/>
            <person name="Kazama H."/>
            <person name="Kakuta J."/>
            <person name="Shimamura S."/>
            <person name="Makita H."/>
            <person name="Hirai M."/>
            <person name="Miyazaki M."/>
            <person name="Takai K."/>
        </authorList>
    </citation>
    <scope>NUCLEOTIDE SEQUENCE [LARGE SCALE GENOMIC DNA]</scope>
    <source>
        <strain evidence="2 3">Hiromi1</strain>
    </source>
</reference>
<accession>A0A7U6JIQ2</accession>
<feature type="domain" description="DUF2007" evidence="1">
    <location>
        <begin position="2"/>
        <end position="66"/>
    </location>
</feature>
<gene>
    <name evidence="2" type="ORF">TBH_C2141</name>
</gene>
<organism evidence="2 3">
    <name type="scientific">Thiolapillus brandeum</name>
    <dbReference type="NCBI Taxonomy" id="1076588"/>
    <lineage>
        <taxon>Bacteria</taxon>
        <taxon>Pseudomonadati</taxon>
        <taxon>Pseudomonadota</taxon>
        <taxon>Gammaproteobacteria</taxon>
        <taxon>Chromatiales</taxon>
        <taxon>Sedimenticolaceae</taxon>
        <taxon>Thiolapillus</taxon>
    </lineage>
</organism>
<evidence type="ECO:0000313" key="2">
    <source>
        <dbReference type="EMBL" id="BAO45053.1"/>
    </source>
</evidence>
<proteinExistence type="predicted"/>
<evidence type="ECO:0000313" key="3">
    <source>
        <dbReference type="Proteomes" id="UP000031631"/>
    </source>
</evidence>
<dbReference type="KEGG" id="tbn:TBH_C2141"/>